<sequence>MHLTTALNGVVSTIGVASPVPASTYWSSALSSRLTSITSLSDIYNNSPTNPALTAFDDEALALLHTLQSLRSHRNAHTPISRLPPELLAQIFSLCADADRIAADYVDEHDTPESHASSLMAITHVCHAWRALALDCPFLWSFVDFTLGEARASEIVRRARSAPLAFFGGIMGSGTDAVRLIVENKARIASLRLRAHGRVFGALFKGLGGDMPTLERLELTEDDEDDHGQRDVAQPDSDTPDAPDAVGGVPAQVAALHMPRLRHLTLVSETALDWSALQLPALESLAVKLQQSAPFQPPPSLGTVLSALEGMPGLKTLSISNDLPAAPSHSLLPSTPWVGPERPVALPHLEQLELGGGLVACAHLLTHIVAPQGVTLKMNVDCELVLAGEYSTYFEGVRAWMGRADARGALDENGDAGFAPVDAAVTSVAATTHTPNMVVVSVTRNYHSSLPAVELALSWGCGAGSTRAAQKQALVITQAACALFAGAQLARIGMDSPAWTHRAWAALFARSPGLHTVIAHGYAGVALCVALHELDEARGAGVALPGLASVVLNDVTEVDKGVPLWDDLPFAQAFPAWLADRAAKGYPVGDVVIDAARSRKGSA</sequence>
<protein>
    <submittedName>
        <fullName evidence="1">Uncharacterized protein</fullName>
    </submittedName>
</protein>
<dbReference type="Proteomes" id="UP000814033">
    <property type="component" value="Unassembled WGS sequence"/>
</dbReference>
<name>A0ACB8RMT3_9AGAM</name>
<gene>
    <name evidence="1" type="ORF">FA95DRAFT_183472</name>
</gene>
<proteinExistence type="predicted"/>
<organism evidence="1 2">
    <name type="scientific">Auriscalpium vulgare</name>
    <dbReference type="NCBI Taxonomy" id="40419"/>
    <lineage>
        <taxon>Eukaryota</taxon>
        <taxon>Fungi</taxon>
        <taxon>Dikarya</taxon>
        <taxon>Basidiomycota</taxon>
        <taxon>Agaricomycotina</taxon>
        <taxon>Agaricomycetes</taxon>
        <taxon>Russulales</taxon>
        <taxon>Auriscalpiaceae</taxon>
        <taxon>Auriscalpium</taxon>
    </lineage>
</organism>
<comment type="caution">
    <text evidence="1">The sequence shown here is derived from an EMBL/GenBank/DDBJ whole genome shotgun (WGS) entry which is preliminary data.</text>
</comment>
<accession>A0ACB8RMT3</accession>
<evidence type="ECO:0000313" key="1">
    <source>
        <dbReference type="EMBL" id="KAI0044991.1"/>
    </source>
</evidence>
<reference evidence="1" key="1">
    <citation type="submission" date="2021-02" db="EMBL/GenBank/DDBJ databases">
        <authorList>
            <consortium name="DOE Joint Genome Institute"/>
            <person name="Ahrendt S."/>
            <person name="Looney B.P."/>
            <person name="Miyauchi S."/>
            <person name="Morin E."/>
            <person name="Drula E."/>
            <person name="Courty P.E."/>
            <person name="Chicoki N."/>
            <person name="Fauchery L."/>
            <person name="Kohler A."/>
            <person name="Kuo A."/>
            <person name="Labutti K."/>
            <person name="Pangilinan J."/>
            <person name="Lipzen A."/>
            <person name="Riley R."/>
            <person name="Andreopoulos W."/>
            <person name="He G."/>
            <person name="Johnson J."/>
            <person name="Barry K.W."/>
            <person name="Grigoriev I.V."/>
            <person name="Nagy L."/>
            <person name="Hibbett D."/>
            <person name="Henrissat B."/>
            <person name="Matheny P.B."/>
            <person name="Labbe J."/>
            <person name="Martin F."/>
        </authorList>
    </citation>
    <scope>NUCLEOTIDE SEQUENCE</scope>
    <source>
        <strain evidence="1">FP105234-sp</strain>
    </source>
</reference>
<reference evidence="1" key="2">
    <citation type="journal article" date="2022" name="New Phytol.">
        <title>Evolutionary transition to the ectomycorrhizal habit in the genomes of a hyperdiverse lineage of mushroom-forming fungi.</title>
        <authorList>
            <person name="Looney B."/>
            <person name="Miyauchi S."/>
            <person name="Morin E."/>
            <person name="Drula E."/>
            <person name="Courty P.E."/>
            <person name="Kohler A."/>
            <person name="Kuo A."/>
            <person name="LaButti K."/>
            <person name="Pangilinan J."/>
            <person name="Lipzen A."/>
            <person name="Riley R."/>
            <person name="Andreopoulos W."/>
            <person name="He G."/>
            <person name="Johnson J."/>
            <person name="Nolan M."/>
            <person name="Tritt A."/>
            <person name="Barry K.W."/>
            <person name="Grigoriev I.V."/>
            <person name="Nagy L.G."/>
            <person name="Hibbett D."/>
            <person name="Henrissat B."/>
            <person name="Matheny P.B."/>
            <person name="Labbe J."/>
            <person name="Martin F.M."/>
        </authorList>
    </citation>
    <scope>NUCLEOTIDE SEQUENCE</scope>
    <source>
        <strain evidence="1">FP105234-sp</strain>
    </source>
</reference>
<keyword evidence="2" id="KW-1185">Reference proteome</keyword>
<evidence type="ECO:0000313" key="2">
    <source>
        <dbReference type="Proteomes" id="UP000814033"/>
    </source>
</evidence>
<dbReference type="EMBL" id="MU275965">
    <property type="protein sequence ID" value="KAI0044991.1"/>
    <property type="molecule type" value="Genomic_DNA"/>
</dbReference>